<dbReference type="PANTHER" id="PTHR42928:SF5">
    <property type="entry name" value="BLR1237 PROTEIN"/>
    <property type="match status" value="1"/>
</dbReference>
<dbReference type="Gene3D" id="3.40.190.150">
    <property type="entry name" value="Bordetella uptake gene, domain 1"/>
    <property type="match status" value="1"/>
</dbReference>
<dbReference type="RefSeq" id="WP_340522202.1">
    <property type="nucleotide sequence ID" value="NZ_FMSH01000104.1"/>
</dbReference>
<dbReference type="InterPro" id="IPR042100">
    <property type="entry name" value="Bug_dom1"/>
</dbReference>
<proteinExistence type="inferred from homology"/>
<dbReference type="SUPFAM" id="SSF53850">
    <property type="entry name" value="Periplasmic binding protein-like II"/>
    <property type="match status" value="1"/>
</dbReference>
<keyword evidence="3" id="KW-0675">Receptor</keyword>
<evidence type="ECO:0000313" key="3">
    <source>
        <dbReference type="EMBL" id="SCU74612.1"/>
    </source>
</evidence>
<keyword evidence="2" id="KW-0732">Signal</keyword>
<evidence type="ECO:0000256" key="1">
    <source>
        <dbReference type="ARBA" id="ARBA00006987"/>
    </source>
</evidence>
<accession>A0A1K0IBS6</accession>
<dbReference type="EMBL" id="FMSH01000104">
    <property type="protein sequence ID" value="SCU74612.1"/>
    <property type="molecule type" value="Genomic_DNA"/>
</dbReference>
<organism evidence="3">
    <name type="scientific">Cupriavidus necator</name>
    <name type="common">Alcaligenes eutrophus</name>
    <name type="synonym">Ralstonia eutropha</name>
    <dbReference type="NCBI Taxonomy" id="106590"/>
    <lineage>
        <taxon>Bacteria</taxon>
        <taxon>Pseudomonadati</taxon>
        <taxon>Pseudomonadota</taxon>
        <taxon>Betaproteobacteria</taxon>
        <taxon>Burkholderiales</taxon>
        <taxon>Burkholderiaceae</taxon>
        <taxon>Cupriavidus</taxon>
    </lineage>
</organism>
<name>A0A1K0IBS6_CUPNE</name>
<comment type="similarity">
    <text evidence="1">Belongs to the UPF0065 (bug) family.</text>
</comment>
<protein>
    <submittedName>
        <fullName evidence="3">Candidate extracytoplasmic binding receptor</fullName>
    </submittedName>
</protein>
<sequence length="322" mass="33864">MNRRQFSAALAAMPFASAIRPACAQDERPATIVVGFAAGGSVDAAARLVAEHLRRTTQRTYVVENRSGAAGRLAPEAVRRAAPDGATLMIVPHGPMTLFPHIYSNLRYDPLRDFTPVSRLATYDYALIAGPSFTARTAAQLQSWARQAGNAANFGSPGAGSVPHFVGTTLAGKLGVPLAHVPYRGAAPALADVMGGQLALVVAPVADAIQLHRQGKVRILGTSGPARSPVSPEIATFREIGIDYVLPGWYGLYGPAGMQPALVAGLEQAVIRALERPELQESFRKMGLVSAPANGRALQAAQASELAMWKPVVQASGFKPES</sequence>
<dbReference type="PIRSF" id="PIRSF017082">
    <property type="entry name" value="YflP"/>
    <property type="match status" value="1"/>
</dbReference>
<dbReference type="AlphaFoldDB" id="A0A1K0IBS6"/>
<feature type="chain" id="PRO_5012430621" evidence="2">
    <location>
        <begin position="25"/>
        <end position="322"/>
    </location>
</feature>
<reference evidence="3" key="1">
    <citation type="submission" date="2016-09" db="EMBL/GenBank/DDBJ databases">
        <authorList>
            <person name="Capua I."/>
            <person name="De Benedictis P."/>
            <person name="Joannis T."/>
            <person name="Lombin L.H."/>
            <person name="Cattoli G."/>
        </authorList>
    </citation>
    <scope>NUCLEOTIDE SEQUENCE</scope>
    <source>
        <strain evidence="3">B9</strain>
    </source>
</reference>
<dbReference type="InterPro" id="IPR005064">
    <property type="entry name" value="BUG"/>
</dbReference>
<dbReference type="Pfam" id="PF03401">
    <property type="entry name" value="TctC"/>
    <property type="match status" value="1"/>
</dbReference>
<feature type="signal peptide" evidence="2">
    <location>
        <begin position="1"/>
        <end position="24"/>
    </location>
</feature>
<evidence type="ECO:0000256" key="2">
    <source>
        <dbReference type="SAM" id="SignalP"/>
    </source>
</evidence>
<gene>
    <name evidence="3" type="primary">tctC</name>
    <name evidence="3" type="ORF">CNECB9_1920007</name>
</gene>
<dbReference type="Gene3D" id="3.40.190.10">
    <property type="entry name" value="Periplasmic binding protein-like II"/>
    <property type="match status" value="1"/>
</dbReference>
<dbReference type="PANTHER" id="PTHR42928">
    <property type="entry name" value="TRICARBOXYLATE-BINDING PROTEIN"/>
    <property type="match status" value="1"/>
</dbReference>